<evidence type="ECO:0000256" key="1">
    <source>
        <dbReference type="ARBA" id="ARBA00022737"/>
    </source>
</evidence>
<dbReference type="GO" id="GO:0043005">
    <property type="term" value="C:neuron projection"/>
    <property type="evidence" value="ECO:0007669"/>
    <property type="project" value="TreeGrafter"/>
</dbReference>
<dbReference type="InterPro" id="IPR036179">
    <property type="entry name" value="Ig-like_dom_sf"/>
</dbReference>
<dbReference type="Proteomes" id="UP000308267">
    <property type="component" value="Unassembled WGS sequence"/>
</dbReference>
<evidence type="ECO:0000256" key="4">
    <source>
        <dbReference type="SAM" id="MobiDB-lite"/>
    </source>
</evidence>
<feature type="chain" id="PRO_5020799601" description="Ig-like domain-containing protein" evidence="5">
    <location>
        <begin position="19"/>
        <end position="468"/>
    </location>
</feature>
<dbReference type="SMART" id="SM00409">
    <property type="entry name" value="IG"/>
    <property type="match status" value="3"/>
</dbReference>
<protein>
    <recommendedName>
        <fullName evidence="6">Ig-like domain-containing protein</fullName>
    </recommendedName>
</protein>
<dbReference type="Pfam" id="PF00047">
    <property type="entry name" value="ig"/>
    <property type="match status" value="1"/>
</dbReference>
<evidence type="ECO:0000259" key="6">
    <source>
        <dbReference type="PROSITE" id="PS50835"/>
    </source>
</evidence>
<keyword evidence="8" id="KW-1185">Reference proteome</keyword>
<dbReference type="InterPro" id="IPR051170">
    <property type="entry name" value="Neural/epithelial_adhesion"/>
</dbReference>
<dbReference type="OrthoDB" id="10012075at2759"/>
<dbReference type="Gene3D" id="2.60.40.10">
    <property type="entry name" value="Immunoglobulins"/>
    <property type="match status" value="3"/>
</dbReference>
<dbReference type="PANTHER" id="PTHR12231:SF253">
    <property type="entry name" value="DPR-INTERACTING PROTEIN ETA, ISOFORM B-RELATED"/>
    <property type="match status" value="1"/>
</dbReference>
<comment type="caution">
    <text evidence="7">The sequence shown here is derived from an EMBL/GenBank/DDBJ whole genome shotgun (WGS) entry which is preliminary data.</text>
</comment>
<evidence type="ECO:0000256" key="3">
    <source>
        <dbReference type="ARBA" id="ARBA00023319"/>
    </source>
</evidence>
<keyword evidence="1" id="KW-0677">Repeat</keyword>
<evidence type="ECO:0000256" key="2">
    <source>
        <dbReference type="ARBA" id="ARBA00023157"/>
    </source>
</evidence>
<keyword evidence="3" id="KW-0393">Immunoglobulin domain</keyword>
<feature type="domain" description="Ig-like" evidence="6">
    <location>
        <begin position="171"/>
        <end position="310"/>
    </location>
</feature>
<organism evidence="7 8">
    <name type="scientific">Opisthorchis felineus</name>
    <dbReference type="NCBI Taxonomy" id="147828"/>
    <lineage>
        <taxon>Eukaryota</taxon>
        <taxon>Metazoa</taxon>
        <taxon>Spiralia</taxon>
        <taxon>Lophotrochozoa</taxon>
        <taxon>Platyhelminthes</taxon>
        <taxon>Trematoda</taxon>
        <taxon>Digenea</taxon>
        <taxon>Opisthorchiida</taxon>
        <taxon>Opisthorchiata</taxon>
        <taxon>Opisthorchiidae</taxon>
        <taxon>Opisthorchis</taxon>
    </lineage>
</organism>
<dbReference type="STRING" id="147828.A0A4S2LK18"/>
<evidence type="ECO:0000256" key="5">
    <source>
        <dbReference type="SAM" id="SignalP"/>
    </source>
</evidence>
<evidence type="ECO:0000313" key="7">
    <source>
        <dbReference type="EMBL" id="TGZ61329.1"/>
    </source>
</evidence>
<dbReference type="InterPro" id="IPR013783">
    <property type="entry name" value="Ig-like_fold"/>
</dbReference>
<sequence>MCPVQQILVLFVVRSTLSWEDSTSLQMNKSVSEKNRIPLTSLRNSPSNDRPDHQALHSPTQLFPSKYLESYDAVNGTRVELPCHIEIKMAAADFANVSWLKMPRRILTRGALRITRDHRIHLLPQSVESTSEFPLVIDPIREQDAGEYRCLVQIGSKLHHKVVILVVKVPPYFEERPPRIVAADERGNLRLFCKVSGTPKPKLRWWVLLGAVGADEHTPFNRPLLADVDEQTYLSSVLDPNVTETWSDLHSERGQLRPIETILGRHKNHIFVRGGLLVFSQVRRQMTGRYFCEGRNGIPPSAISESRLLVRYAPEVKMSHTELQQYLGRSTIIGCTIQAYPVGNVEWELNGIPIHATHCEVYPSMEVKYCQDDYHKLAYSSEIKADPEENEQFSLLLASAESTGSKPNSKEKAMLYRFLESRLIVTNITHADLGVYTCRMRNTVGVGEDYTRSESDKLLLKSAGLLVG</sequence>
<dbReference type="SUPFAM" id="SSF48726">
    <property type="entry name" value="Immunoglobulin"/>
    <property type="match status" value="3"/>
</dbReference>
<feature type="signal peptide" evidence="5">
    <location>
        <begin position="1"/>
        <end position="18"/>
    </location>
</feature>
<keyword evidence="5" id="KW-0732">Signal</keyword>
<feature type="domain" description="Ig-like" evidence="6">
    <location>
        <begin position="314"/>
        <end position="455"/>
    </location>
</feature>
<reference evidence="7 8" key="1">
    <citation type="journal article" date="2019" name="BMC Genomics">
        <title>New insights from Opisthorchis felineus genome: update on genomics of the epidemiologically important liver flukes.</title>
        <authorList>
            <person name="Ershov N.I."/>
            <person name="Mordvinov V.A."/>
            <person name="Prokhortchouk E.B."/>
            <person name="Pakharukova M.Y."/>
            <person name="Gunbin K.V."/>
            <person name="Ustyantsev K."/>
            <person name="Genaev M.A."/>
            <person name="Blinov A.G."/>
            <person name="Mazur A."/>
            <person name="Boulygina E."/>
            <person name="Tsygankova S."/>
            <person name="Khrameeva E."/>
            <person name="Chekanov N."/>
            <person name="Fan G."/>
            <person name="Xiao A."/>
            <person name="Zhang H."/>
            <person name="Xu X."/>
            <person name="Yang H."/>
            <person name="Solovyev V."/>
            <person name="Lee S.M."/>
            <person name="Liu X."/>
            <person name="Afonnikov D.A."/>
            <person name="Skryabin K.G."/>
        </authorList>
    </citation>
    <scope>NUCLEOTIDE SEQUENCE [LARGE SCALE GENOMIC DNA]</scope>
    <source>
        <strain evidence="7">AK-0245</strain>
        <tissue evidence="7">Whole organism</tissue>
    </source>
</reference>
<gene>
    <name evidence="7" type="ORF">CRM22_008057</name>
</gene>
<dbReference type="InterPro" id="IPR013151">
    <property type="entry name" value="Immunoglobulin_dom"/>
</dbReference>
<name>A0A4S2LK18_OPIFE</name>
<feature type="domain" description="Ig-like" evidence="6">
    <location>
        <begin position="59"/>
        <end position="153"/>
    </location>
</feature>
<dbReference type="EMBL" id="SJOL01008016">
    <property type="protein sequence ID" value="TGZ61329.1"/>
    <property type="molecule type" value="Genomic_DNA"/>
</dbReference>
<dbReference type="InterPro" id="IPR007110">
    <property type="entry name" value="Ig-like_dom"/>
</dbReference>
<dbReference type="PANTHER" id="PTHR12231">
    <property type="entry name" value="CTX-RELATED TYPE I TRANSMEMBRANE PROTEIN"/>
    <property type="match status" value="1"/>
</dbReference>
<dbReference type="PROSITE" id="PS50835">
    <property type="entry name" value="IG_LIKE"/>
    <property type="match status" value="3"/>
</dbReference>
<feature type="region of interest" description="Disordered" evidence="4">
    <location>
        <begin position="36"/>
        <end position="58"/>
    </location>
</feature>
<proteinExistence type="predicted"/>
<dbReference type="InterPro" id="IPR003599">
    <property type="entry name" value="Ig_sub"/>
</dbReference>
<keyword evidence="2" id="KW-1015">Disulfide bond</keyword>
<evidence type="ECO:0000313" key="8">
    <source>
        <dbReference type="Proteomes" id="UP000308267"/>
    </source>
</evidence>
<dbReference type="AlphaFoldDB" id="A0A4S2LK18"/>
<accession>A0A4S2LK18</accession>